<dbReference type="GO" id="GO:0019185">
    <property type="term" value="C:snRNA-activating protein complex"/>
    <property type="evidence" value="ECO:0007669"/>
    <property type="project" value="TreeGrafter"/>
</dbReference>
<evidence type="ECO:0000313" key="2">
    <source>
        <dbReference type="Proteomes" id="UP001149090"/>
    </source>
</evidence>
<dbReference type="PANTHER" id="PTHR15131">
    <property type="entry name" value="SMALL NUCLEAR RNA ACTIVATING COMPLEX, POLYPEPTIDE 1"/>
    <property type="match status" value="1"/>
</dbReference>
<dbReference type="AlphaFoldDB" id="A0A9Q0LDA6"/>
<proteinExistence type="predicted"/>
<protein>
    <submittedName>
        <fullName evidence="1">Small nuclear RNA activating complex polypeptide 1</fullName>
    </submittedName>
</protein>
<dbReference type="GO" id="GO:0043565">
    <property type="term" value="F:sequence-specific DNA binding"/>
    <property type="evidence" value="ECO:0007669"/>
    <property type="project" value="TreeGrafter"/>
</dbReference>
<reference evidence="1" key="1">
    <citation type="submission" date="2022-10" db="EMBL/GenBank/DDBJ databases">
        <title>Novel sulphate-reducing endosymbionts in the free-living metamonad Anaeramoeba.</title>
        <authorList>
            <person name="Jerlstrom-Hultqvist J."/>
            <person name="Cepicka I."/>
            <person name="Gallot-Lavallee L."/>
            <person name="Salas-Leiva D."/>
            <person name="Curtis B.A."/>
            <person name="Zahonova K."/>
            <person name="Pipaliya S."/>
            <person name="Dacks J."/>
            <person name="Roger A.J."/>
        </authorList>
    </citation>
    <scope>NUCLEOTIDE SEQUENCE</scope>
    <source>
        <strain evidence="1">BMAN</strain>
    </source>
</reference>
<comment type="caution">
    <text evidence="1">The sequence shown here is derived from an EMBL/GenBank/DDBJ whole genome shotgun (WGS) entry which is preliminary data.</text>
</comment>
<dbReference type="Pfam" id="PF09808">
    <property type="entry name" value="SNAPC1"/>
    <property type="match status" value="1"/>
</dbReference>
<sequence>MSKIKSYKAKTPKDHIIKIRDLFLSYQKKNSVTFEDFKKTWDENKMTTIYDYRFKGIKEGEYFQLINTIAIGYLETETATEIRIAVIYTLFLFYQTQPYNPKYSIYVSNKFFLLFIELFQQFISEKFLDAFAIFRLLLKQKIISFVGFQRFIDLPSSHLQTEGKMKRNKNPPFELVPQELFKKTNTDKITGIQEIKQISDKYDYKKKNFLDNLAKFPELKQRNPIDSEDLLVIDPYFVRLDLTLPNFPQKIQSIIQEHNLDENEEMNEKLFNSDSSDSSDSSDL</sequence>
<evidence type="ECO:0000313" key="1">
    <source>
        <dbReference type="EMBL" id="KAJ5070330.1"/>
    </source>
</evidence>
<dbReference type="OMA" id="EETIFIH"/>
<dbReference type="Proteomes" id="UP001149090">
    <property type="component" value="Unassembled WGS sequence"/>
</dbReference>
<keyword evidence="2" id="KW-1185">Reference proteome</keyword>
<organism evidence="1 2">
    <name type="scientific">Anaeramoeba ignava</name>
    <name type="common">Anaerobic marine amoeba</name>
    <dbReference type="NCBI Taxonomy" id="1746090"/>
    <lineage>
        <taxon>Eukaryota</taxon>
        <taxon>Metamonada</taxon>
        <taxon>Anaeramoebidae</taxon>
        <taxon>Anaeramoeba</taxon>
    </lineage>
</organism>
<dbReference type="InterPro" id="IPR019188">
    <property type="entry name" value="SNAPC1"/>
</dbReference>
<dbReference type="OrthoDB" id="20127at2759"/>
<gene>
    <name evidence="1" type="ORF">M0811_10996</name>
</gene>
<dbReference type="EMBL" id="JAPDFW010000096">
    <property type="protein sequence ID" value="KAJ5070330.1"/>
    <property type="molecule type" value="Genomic_DNA"/>
</dbReference>
<dbReference type="GO" id="GO:0042795">
    <property type="term" value="P:snRNA transcription by RNA polymerase II"/>
    <property type="evidence" value="ECO:0007669"/>
    <property type="project" value="TreeGrafter"/>
</dbReference>
<dbReference type="GO" id="GO:0042796">
    <property type="term" value="P:snRNA transcription by RNA polymerase III"/>
    <property type="evidence" value="ECO:0007669"/>
    <property type="project" value="TreeGrafter"/>
</dbReference>
<name>A0A9Q0LDA6_ANAIG</name>
<dbReference type="PANTHER" id="PTHR15131:SF3">
    <property type="entry name" value="SNRNA-ACTIVATING PROTEIN COMPLEX SUBUNIT 1"/>
    <property type="match status" value="1"/>
</dbReference>
<accession>A0A9Q0LDA6</accession>